<dbReference type="InterPro" id="IPR051541">
    <property type="entry name" value="PTS_SugarTrans_NitroReg"/>
</dbReference>
<dbReference type="PROSITE" id="PS51094">
    <property type="entry name" value="PTS_EIIA_TYPE_2"/>
    <property type="match status" value="1"/>
</dbReference>
<name>A0A2G7HK66_9CLOT</name>
<dbReference type="Pfam" id="PF00359">
    <property type="entry name" value="PTS_EIIA_2"/>
    <property type="match status" value="1"/>
</dbReference>
<keyword evidence="3" id="KW-0597">Phosphoprotein</keyword>
<keyword evidence="9" id="KW-1185">Reference proteome</keyword>
<dbReference type="GO" id="GO:0005737">
    <property type="term" value="C:cytoplasm"/>
    <property type="evidence" value="ECO:0007669"/>
    <property type="project" value="UniProtKB-SubCell"/>
</dbReference>
<keyword evidence="4" id="KW-0762">Sugar transport</keyword>
<keyword evidence="6" id="KW-0598">Phosphotransferase system</keyword>
<evidence type="ECO:0000256" key="3">
    <source>
        <dbReference type="ARBA" id="ARBA00022553"/>
    </source>
</evidence>
<organism evidence="8 9">
    <name type="scientific">Clostridium combesii</name>
    <dbReference type="NCBI Taxonomy" id="39481"/>
    <lineage>
        <taxon>Bacteria</taxon>
        <taxon>Bacillati</taxon>
        <taxon>Bacillota</taxon>
        <taxon>Clostridia</taxon>
        <taxon>Eubacteriales</taxon>
        <taxon>Clostridiaceae</taxon>
        <taxon>Clostridium</taxon>
    </lineage>
</organism>
<keyword evidence="2" id="KW-0813">Transport</keyword>
<reference evidence="8 9" key="1">
    <citation type="submission" date="2017-10" db="EMBL/GenBank/DDBJ databases">
        <title>Reclassification of Eubacterium combesii and discrepancies in the nomenclature of botulinum neurotoxin producing clostridia. Request for an Opinion.</title>
        <authorList>
            <person name="Dobritsa A.P."/>
            <person name="Kutumbaka K.K."/>
            <person name="Samadpour M."/>
        </authorList>
    </citation>
    <scope>NUCLEOTIDE SEQUENCE [LARGE SCALE GENOMIC DNA]</scope>
    <source>
        <strain evidence="8 9">DSM 20696</strain>
    </source>
</reference>
<sequence>MNKIIMKLNELITESTIELNVVAKDKEDLINKMIDALVKDGAVLDKDKFKEDIYHRESLSNTGIGFGIAIPHAKSIAVKEPRIAVGVLKDNVDYDSIDGEPVNMIFMIAVNDMQSDLHLKALANLSRKLMHKDFRGKILNAKSKSEILEII</sequence>
<evidence type="ECO:0000256" key="5">
    <source>
        <dbReference type="ARBA" id="ARBA00022679"/>
    </source>
</evidence>
<gene>
    <name evidence="8" type="ORF">CS538_03240</name>
</gene>
<dbReference type="EMBL" id="PEIK01000002">
    <property type="protein sequence ID" value="PIH05517.1"/>
    <property type="molecule type" value="Genomic_DNA"/>
</dbReference>
<dbReference type="PANTHER" id="PTHR47738">
    <property type="entry name" value="PTS SYSTEM FRUCTOSE-LIKE EIIA COMPONENT-RELATED"/>
    <property type="match status" value="1"/>
</dbReference>
<feature type="domain" description="PTS EIIA type-2" evidence="7">
    <location>
        <begin position="10"/>
        <end position="151"/>
    </location>
</feature>
<dbReference type="AlphaFoldDB" id="A0A2G7HK66"/>
<dbReference type="CDD" id="cd00211">
    <property type="entry name" value="PTS_IIA_fru"/>
    <property type="match status" value="1"/>
</dbReference>
<dbReference type="FunFam" id="3.40.930.10:FF:000009">
    <property type="entry name" value="PTS system, fructose specific IIABC component"/>
    <property type="match status" value="1"/>
</dbReference>
<comment type="caution">
    <text evidence="8">The sequence shown here is derived from an EMBL/GenBank/DDBJ whole genome shotgun (WGS) entry which is preliminary data.</text>
</comment>
<dbReference type="GO" id="GO:0009401">
    <property type="term" value="P:phosphoenolpyruvate-dependent sugar phosphotransferase system"/>
    <property type="evidence" value="ECO:0007669"/>
    <property type="project" value="UniProtKB-KW"/>
</dbReference>
<evidence type="ECO:0000256" key="2">
    <source>
        <dbReference type="ARBA" id="ARBA00022448"/>
    </source>
</evidence>
<keyword evidence="5" id="KW-0808">Transferase</keyword>
<evidence type="ECO:0000256" key="4">
    <source>
        <dbReference type="ARBA" id="ARBA00022597"/>
    </source>
</evidence>
<dbReference type="PANTHER" id="PTHR47738:SF2">
    <property type="entry name" value="PTS SYSTEM FRUCTOSE-LIKE EIIA COMPONENT"/>
    <property type="match status" value="1"/>
</dbReference>
<proteinExistence type="predicted"/>
<dbReference type="SUPFAM" id="SSF55804">
    <property type="entry name" value="Phoshotransferase/anion transport protein"/>
    <property type="match status" value="1"/>
</dbReference>
<evidence type="ECO:0000259" key="7">
    <source>
        <dbReference type="PROSITE" id="PS51094"/>
    </source>
</evidence>
<protein>
    <submittedName>
        <fullName evidence="8">PTS fructose transporter subunit IIA</fullName>
    </submittedName>
</protein>
<dbReference type="Gene3D" id="3.40.930.10">
    <property type="entry name" value="Mannitol-specific EII, Chain A"/>
    <property type="match status" value="1"/>
</dbReference>
<dbReference type="InterPro" id="IPR004715">
    <property type="entry name" value="PTS_IIA_fruc"/>
</dbReference>
<dbReference type="InterPro" id="IPR002178">
    <property type="entry name" value="PTS_EIIA_type-2_dom"/>
</dbReference>
<evidence type="ECO:0000256" key="6">
    <source>
        <dbReference type="ARBA" id="ARBA00022683"/>
    </source>
</evidence>
<dbReference type="NCBIfam" id="TIGR00848">
    <property type="entry name" value="fruA"/>
    <property type="match status" value="1"/>
</dbReference>
<dbReference type="Proteomes" id="UP000231322">
    <property type="component" value="Unassembled WGS sequence"/>
</dbReference>
<dbReference type="InterPro" id="IPR016152">
    <property type="entry name" value="PTrfase/Anion_transptr"/>
</dbReference>
<dbReference type="PROSITE" id="PS00372">
    <property type="entry name" value="PTS_EIIA_TYPE_2_HIS"/>
    <property type="match status" value="1"/>
</dbReference>
<evidence type="ECO:0000313" key="9">
    <source>
        <dbReference type="Proteomes" id="UP000231322"/>
    </source>
</evidence>
<accession>A0A2G7HK66</accession>
<dbReference type="GO" id="GO:0016020">
    <property type="term" value="C:membrane"/>
    <property type="evidence" value="ECO:0007669"/>
    <property type="project" value="InterPro"/>
</dbReference>
<dbReference type="GO" id="GO:0008982">
    <property type="term" value="F:protein-N(PI)-phosphohistidine-sugar phosphotransferase activity"/>
    <property type="evidence" value="ECO:0007669"/>
    <property type="project" value="InterPro"/>
</dbReference>
<evidence type="ECO:0000256" key="1">
    <source>
        <dbReference type="ARBA" id="ARBA00004496"/>
    </source>
</evidence>
<comment type="subcellular location">
    <subcellularLocation>
        <location evidence="1">Cytoplasm</location>
    </subcellularLocation>
</comment>
<evidence type="ECO:0000313" key="8">
    <source>
        <dbReference type="EMBL" id="PIH05517.1"/>
    </source>
</evidence>